<evidence type="ECO:0000313" key="2">
    <source>
        <dbReference type="EMBL" id="CAG9335062.1"/>
    </source>
</evidence>
<gene>
    <name evidence="2" type="ORF">BSTOLATCC_MIC62641</name>
</gene>
<evidence type="ECO:0000256" key="1">
    <source>
        <dbReference type="SAM" id="MobiDB-lite"/>
    </source>
</evidence>
<evidence type="ECO:0000313" key="3">
    <source>
        <dbReference type="Proteomes" id="UP001162131"/>
    </source>
</evidence>
<protein>
    <recommendedName>
        <fullName evidence="4">Plasmodium RESA N-terminal domain-containing protein</fullName>
    </recommendedName>
</protein>
<comment type="caution">
    <text evidence="2">The sequence shown here is derived from an EMBL/GenBank/DDBJ whole genome shotgun (WGS) entry which is preliminary data.</text>
</comment>
<evidence type="ECO:0008006" key="4">
    <source>
        <dbReference type="Google" id="ProtNLM"/>
    </source>
</evidence>
<dbReference type="EMBL" id="CAJZBQ010000060">
    <property type="protein sequence ID" value="CAG9335062.1"/>
    <property type="molecule type" value="Genomic_DNA"/>
</dbReference>
<dbReference type="AlphaFoldDB" id="A0AAU9K9B7"/>
<accession>A0AAU9K9B7</accession>
<proteinExistence type="predicted"/>
<dbReference type="Proteomes" id="UP001162131">
    <property type="component" value="Unassembled WGS sequence"/>
</dbReference>
<name>A0AAU9K9B7_9CILI</name>
<reference evidence="2" key="1">
    <citation type="submission" date="2021-09" db="EMBL/GenBank/DDBJ databases">
        <authorList>
            <consortium name="AG Swart"/>
            <person name="Singh M."/>
            <person name="Singh A."/>
            <person name="Seah K."/>
            <person name="Emmerich C."/>
        </authorList>
    </citation>
    <scope>NUCLEOTIDE SEQUENCE</scope>
    <source>
        <strain evidence="2">ATCC30299</strain>
    </source>
</reference>
<organism evidence="2 3">
    <name type="scientific">Blepharisma stoltei</name>
    <dbReference type="NCBI Taxonomy" id="1481888"/>
    <lineage>
        <taxon>Eukaryota</taxon>
        <taxon>Sar</taxon>
        <taxon>Alveolata</taxon>
        <taxon>Ciliophora</taxon>
        <taxon>Postciliodesmatophora</taxon>
        <taxon>Heterotrichea</taxon>
        <taxon>Heterotrichida</taxon>
        <taxon>Blepharismidae</taxon>
        <taxon>Blepharisma</taxon>
    </lineage>
</organism>
<sequence length="217" mass="26124">MISLKNICSCLFSPEPAQDPDISSEYSRVHMNPESIRSNFSNSNYIEEEKSSIGIINHEEIKAEIIEKEEEEEREEAGQDKNTPNSDEFEETEKTPDYWKSDQRNEDALLKYNRPLIEAVKKYKDIELNYLSEMELDHIASEIFTYYKYTLQRKFEEKLFENERNFVYEHMSKNSRKFRKAMKKQFNTLVQYKDFDRDLQNNIVNSKMLYEVPQRYK</sequence>
<feature type="region of interest" description="Disordered" evidence="1">
    <location>
        <begin position="63"/>
        <end position="100"/>
    </location>
</feature>
<keyword evidence="3" id="KW-1185">Reference proteome</keyword>